<name>A0A1T0A558_9GAMM</name>
<reference evidence="1 2" key="1">
    <citation type="submission" date="2017-02" db="EMBL/GenBank/DDBJ databases">
        <title>Draft genome sequence of Moraxella caviae CCUG 355 type strain.</title>
        <authorList>
            <person name="Engstrom-Jakobsson H."/>
            <person name="Salva-Serra F."/>
            <person name="Thorell K."/>
            <person name="Gonzales-Siles L."/>
            <person name="Karlsson R."/>
            <person name="Boulund F."/>
            <person name="Engstrand L."/>
            <person name="Moore E."/>
        </authorList>
    </citation>
    <scope>NUCLEOTIDE SEQUENCE [LARGE SCALE GENOMIC DNA]</scope>
    <source>
        <strain evidence="1 2">CCUG 355</strain>
    </source>
</reference>
<accession>A0A1T0A558</accession>
<comment type="caution">
    <text evidence="1">The sequence shown here is derived from an EMBL/GenBank/DDBJ whole genome shotgun (WGS) entry which is preliminary data.</text>
</comment>
<evidence type="ECO:0000313" key="2">
    <source>
        <dbReference type="Proteomes" id="UP000190435"/>
    </source>
</evidence>
<organism evidence="1 2">
    <name type="scientific">Moraxella caviae</name>
    <dbReference type="NCBI Taxonomy" id="34060"/>
    <lineage>
        <taxon>Bacteria</taxon>
        <taxon>Pseudomonadati</taxon>
        <taxon>Pseudomonadota</taxon>
        <taxon>Gammaproteobacteria</taxon>
        <taxon>Moraxellales</taxon>
        <taxon>Moraxellaceae</taxon>
        <taxon>Moraxella</taxon>
    </lineage>
</organism>
<protein>
    <submittedName>
        <fullName evidence="1">Uncharacterized protein</fullName>
    </submittedName>
</protein>
<dbReference type="EMBL" id="MUXU01000027">
    <property type="protein sequence ID" value="OOR90810.1"/>
    <property type="molecule type" value="Genomic_DNA"/>
</dbReference>
<proteinExistence type="predicted"/>
<gene>
    <name evidence="1" type="ORF">B0181_04205</name>
</gene>
<evidence type="ECO:0000313" key="1">
    <source>
        <dbReference type="EMBL" id="OOR90810.1"/>
    </source>
</evidence>
<dbReference type="STRING" id="34060.B0181_04205"/>
<sequence>MPKISAQTVKFLSTFVRLCLALAVNRLGKFDWQIDLKIRLKSWLGKLAWKVGLESWLGKLAWKVGLESWLGN</sequence>
<dbReference type="AlphaFoldDB" id="A0A1T0A558"/>
<dbReference type="Proteomes" id="UP000190435">
    <property type="component" value="Unassembled WGS sequence"/>
</dbReference>
<keyword evidence="2" id="KW-1185">Reference proteome</keyword>